<feature type="domain" description="NAD-dependent epimerase/dehydratase" evidence="3">
    <location>
        <begin position="4"/>
        <end position="208"/>
    </location>
</feature>
<dbReference type="Pfam" id="PF01370">
    <property type="entry name" value="Epimerase"/>
    <property type="match status" value="1"/>
</dbReference>
<comment type="caution">
    <text evidence="4">The sequence shown here is derived from an EMBL/GenBank/DDBJ whole genome shotgun (WGS) entry which is preliminary data.</text>
</comment>
<evidence type="ECO:0000259" key="3">
    <source>
        <dbReference type="Pfam" id="PF01370"/>
    </source>
</evidence>
<name>A0A7Y6TYR0_9BURK</name>
<evidence type="ECO:0000313" key="5">
    <source>
        <dbReference type="Proteomes" id="UP000529637"/>
    </source>
</evidence>
<dbReference type="AlphaFoldDB" id="A0A7Y6TYR0"/>
<dbReference type="EMBL" id="JABWMJ010000012">
    <property type="protein sequence ID" value="NUZ08372.1"/>
    <property type="molecule type" value="Genomic_DNA"/>
</dbReference>
<accession>A0A7Y6TYR0</accession>
<dbReference type="NCBIfam" id="NF043036">
    <property type="entry name" value="ErythonDh"/>
    <property type="match status" value="1"/>
</dbReference>
<keyword evidence="1" id="KW-0521">NADP</keyword>
<protein>
    <submittedName>
        <fullName evidence="4">NAD-dependent epimerase/dehydratase family protein</fullName>
    </submittedName>
</protein>
<dbReference type="GO" id="GO:0016491">
    <property type="term" value="F:oxidoreductase activity"/>
    <property type="evidence" value="ECO:0007669"/>
    <property type="project" value="InterPro"/>
</dbReference>
<proteinExistence type="predicted"/>
<sequence>MKLLITGAGGFIGARLARALLARERLAGQRIDQTVLTDQVPLPPDLARDPRVDARIGPLLELCPGFAADRFDGVFHLASAVSGECEADFELGLRSNLDTTRALLDALRGGVTAGAPVPRLVFSSSVAVFGPDPSSPLPARVDDTTLPAPQTSYGTHKLMCEYLIADYTRKGFIDGRSARLMTVTVRPGRPNGAASSFFSGIIREPLAGVESICPVGPDVSHPLTSPARTVDGLIAVYEASREALGGRLALNLPAVNARVSDMLDALEAVAGREVRNRVRFVPDPVIAGIVANWPAGATATRAARLGLHPDDDFAAIIRQYIDDQRASPDGSAALAGLPANGGSA</sequence>
<evidence type="ECO:0000256" key="2">
    <source>
        <dbReference type="ARBA" id="ARBA00023277"/>
    </source>
</evidence>
<evidence type="ECO:0000313" key="4">
    <source>
        <dbReference type="EMBL" id="NUZ08372.1"/>
    </source>
</evidence>
<dbReference type="InterPro" id="IPR036291">
    <property type="entry name" value="NAD(P)-bd_dom_sf"/>
</dbReference>
<dbReference type="Gene3D" id="3.90.25.10">
    <property type="entry name" value="UDP-galactose 4-epimerase, domain 1"/>
    <property type="match status" value="1"/>
</dbReference>
<gene>
    <name evidence="4" type="ORF">HQN59_21700</name>
</gene>
<dbReference type="PANTHER" id="PTHR43103">
    <property type="entry name" value="NUCLEOSIDE-DIPHOSPHATE-SUGAR EPIMERASE"/>
    <property type="match status" value="1"/>
</dbReference>
<dbReference type="SUPFAM" id="SSF51735">
    <property type="entry name" value="NAD(P)-binding Rossmann-fold domains"/>
    <property type="match status" value="1"/>
</dbReference>
<evidence type="ECO:0000256" key="1">
    <source>
        <dbReference type="ARBA" id="ARBA00022857"/>
    </source>
</evidence>
<dbReference type="InterPro" id="IPR001509">
    <property type="entry name" value="Epimerase_deHydtase"/>
</dbReference>
<dbReference type="Gene3D" id="3.40.50.720">
    <property type="entry name" value="NAD(P)-binding Rossmann-like Domain"/>
    <property type="match status" value="1"/>
</dbReference>
<organism evidence="4 5">
    <name type="scientific">Piscinibacter koreensis</name>
    <dbReference type="NCBI Taxonomy" id="2742824"/>
    <lineage>
        <taxon>Bacteria</taxon>
        <taxon>Pseudomonadati</taxon>
        <taxon>Pseudomonadota</taxon>
        <taxon>Betaproteobacteria</taxon>
        <taxon>Burkholderiales</taxon>
        <taxon>Sphaerotilaceae</taxon>
        <taxon>Piscinibacter</taxon>
    </lineage>
</organism>
<reference evidence="4 5" key="1">
    <citation type="submission" date="2020-06" db="EMBL/GenBank/DDBJ databases">
        <title>Schlegella sp. ID0723 isolated from air conditioner.</title>
        <authorList>
            <person name="Kim D.Y."/>
            <person name="Kim D.-U."/>
        </authorList>
    </citation>
    <scope>NUCLEOTIDE SEQUENCE [LARGE SCALE GENOMIC DNA]</scope>
    <source>
        <strain evidence="4 5">ID0723</strain>
    </source>
</reference>
<dbReference type="InterPro" id="IPR050005">
    <property type="entry name" value="DenD"/>
</dbReference>
<dbReference type="RefSeq" id="WP_176071205.1">
    <property type="nucleotide sequence ID" value="NZ_JABWMJ010000012.1"/>
</dbReference>
<keyword evidence="5" id="KW-1185">Reference proteome</keyword>
<dbReference type="PANTHER" id="PTHR43103:SF3">
    <property type="entry name" value="ADP-L-GLYCERO-D-MANNO-HEPTOSE-6-EPIMERASE"/>
    <property type="match status" value="1"/>
</dbReference>
<dbReference type="Proteomes" id="UP000529637">
    <property type="component" value="Unassembled WGS sequence"/>
</dbReference>
<keyword evidence="2" id="KW-0119">Carbohydrate metabolism</keyword>